<dbReference type="InterPro" id="IPR013784">
    <property type="entry name" value="Carb-bd-like_fold"/>
</dbReference>
<comment type="caution">
    <text evidence="4">The sequence shown here is derived from an EMBL/GenBank/DDBJ whole genome shotgun (WGS) entry which is preliminary data.</text>
</comment>
<evidence type="ECO:0000256" key="2">
    <source>
        <dbReference type="SAM" id="MobiDB-lite"/>
    </source>
</evidence>
<dbReference type="Proteomes" id="UP001165080">
    <property type="component" value="Unassembled WGS sequence"/>
</dbReference>
<evidence type="ECO:0000256" key="1">
    <source>
        <dbReference type="SAM" id="Coils"/>
    </source>
</evidence>
<dbReference type="EMBL" id="BRXU01000005">
    <property type="protein sequence ID" value="GLC51936.1"/>
    <property type="molecule type" value="Genomic_DNA"/>
</dbReference>
<dbReference type="InterPro" id="IPR002044">
    <property type="entry name" value="CBM20"/>
</dbReference>
<dbReference type="SMART" id="SM01065">
    <property type="entry name" value="CBM_2"/>
    <property type="match status" value="1"/>
</dbReference>
<dbReference type="PANTHER" id="PTHR15048">
    <property type="entry name" value="STARCH-BINDING DOMAIN-CONTAINING PROTEIN 1"/>
    <property type="match status" value="1"/>
</dbReference>
<feature type="compositionally biased region" description="Low complexity" evidence="2">
    <location>
        <begin position="117"/>
        <end position="129"/>
    </location>
</feature>
<feature type="region of interest" description="Disordered" evidence="2">
    <location>
        <begin position="243"/>
        <end position="273"/>
    </location>
</feature>
<feature type="compositionally biased region" description="Low complexity" evidence="2">
    <location>
        <begin position="95"/>
        <end position="110"/>
    </location>
</feature>
<dbReference type="GO" id="GO:0016020">
    <property type="term" value="C:membrane"/>
    <property type="evidence" value="ECO:0007669"/>
    <property type="project" value="TreeGrafter"/>
</dbReference>
<feature type="compositionally biased region" description="Low complexity" evidence="2">
    <location>
        <begin position="15"/>
        <end position="46"/>
    </location>
</feature>
<protein>
    <recommendedName>
        <fullName evidence="3">CBM20 domain-containing protein</fullName>
    </recommendedName>
</protein>
<dbReference type="SUPFAM" id="SSF49452">
    <property type="entry name" value="Starch-binding domain-like"/>
    <property type="match status" value="1"/>
</dbReference>
<evidence type="ECO:0000313" key="5">
    <source>
        <dbReference type="Proteomes" id="UP001165080"/>
    </source>
</evidence>
<reference evidence="4 5" key="1">
    <citation type="journal article" date="2023" name="Commun. Biol.">
        <title>Reorganization of the ancestral sex-determining regions during the evolution of trioecy in Pleodorina starrii.</title>
        <authorList>
            <person name="Takahashi K."/>
            <person name="Suzuki S."/>
            <person name="Kawai-Toyooka H."/>
            <person name="Yamamoto K."/>
            <person name="Hamaji T."/>
            <person name="Ootsuki R."/>
            <person name="Yamaguchi H."/>
            <person name="Kawachi M."/>
            <person name="Higashiyama T."/>
            <person name="Nozaki H."/>
        </authorList>
    </citation>
    <scope>NUCLEOTIDE SEQUENCE [LARGE SCALE GENOMIC DNA]</scope>
    <source>
        <strain evidence="4 5">NIES-4479</strain>
    </source>
</reference>
<gene>
    <name evidence="4" type="primary">PLEST003638</name>
    <name evidence="4" type="ORF">PLESTB_000564700</name>
</gene>
<organism evidence="4 5">
    <name type="scientific">Pleodorina starrii</name>
    <dbReference type="NCBI Taxonomy" id="330485"/>
    <lineage>
        <taxon>Eukaryota</taxon>
        <taxon>Viridiplantae</taxon>
        <taxon>Chlorophyta</taxon>
        <taxon>core chlorophytes</taxon>
        <taxon>Chlorophyceae</taxon>
        <taxon>CS clade</taxon>
        <taxon>Chlamydomonadales</taxon>
        <taxon>Volvocaceae</taxon>
        <taxon>Pleodorina</taxon>
    </lineage>
</organism>
<accession>A0A9W6BI52</accession>
<feature type="coiled-coil region" evidence="1">
    <location>
        <begin position="342"/>
        <end position="554"/>
    </location>
</feature>
<proteinExistence type="predicted"/>
<feature type="region of interest" description="Disordered" evidence="2">
    <location>
        <begin position="1"/>
        <end position="46"/>
    </location>
</feature>
<dbReference type="GO" id="GO:2001070">
    <property type="term" value="F:starch binding"/>
    <property type="evidence" value="ECO:0007669"/>
    <property type="project" value="InterPro"/>
</dbReference>
<keyword evidence="1" id="KW-0175">Coiled coil</keyword>
<dbReference type="InterPro" id="IPR013783">
    <property type="entry name" value="Ig-like_fold"/>
</dbReference>
<dbReference type="PROSITE" id="PS51166">
    <property type="entry name" value="CBM20"/>
    <property type="match status" value="1"/>
</dbReference>
<evidence type="ECO:0000313" key="4">
    <source>
        <dbReference type="EMBL" id="GLC51936.1"/>
    </source>
</evidence>
<name>A0A9W6BI52_9CHLO</name>
<feature type="region of interest" description="Disordered" evidence="2">
    <location>
        <begin position="95"/>
        <end position="138"/>
    </location>
</feature>
<feature type="compositionally biased region" description="Low complexity" evidence="2">
    <location>
        <begin position="255"/>
        <end position="273"/>
    </location>
</feature>
<dbReference type="PANTHER" id="PTHR15048:SF0">
    <property type="entry name" value="STARCH-BINDING DOMAIN-CONTAINING PROTEIN 1"/>
    <property type="match status" value="1"/>
</dbReference>
<dbReference type="Gene3D" id="2.60.40.10">
    <property type="entry name" value="Immunoglobulins"/>
    <property type="match status" value="1"/>
</dbReference>
<evidence type="ECO:0000259" key="3">
    <source>
        <dbReference type="PROSITE" id="PS51166"/>
    </source>
</evidence>
<feature type="domain" description="CBM20" evidence="3">
    <location>
        <begin position="159"/>
        <end position="269"/>
    </location>
</feature>
<dbReference type="Pfam" id="PF00686">
    <property type="entry name" value="CBM_20"/>
    <property type="match status" value="1"/>
</dbReference>
<sequence length="609" mass="62955">MLKAGLGSSQRSTVAARGGSPKAPAAAAATTGATPASPLTPPASCSSSICTSLRRATWAPQLAPSPSAAAAAAAARTLFPPPAAVSTSFAASAATNGAAKQAHQHGNGNHHNGHGNGHANGSNGSNGNGHRSHGGGAAAGAGDLLSLVGESEDSGIPLRDAATAVRVHVVVPRCTTVPGEHLVLVGDSEALGCWDVRRGLRLTWCAGHMHTATFTMPLTAAGQQALKAKLVLVHGREVMTWEPGHDRSIELQPPGTSTSGSTSASSNGRAGKVATAEKSTAAAAAAGSRGGGAIAHDYVVVCHWGHTEATSVLVREVPGEVLVMEQRLGRALAELRTARSAAAASQEKLQRMAQDLANSERAARHSADQLAELQAKHSAMATELAEAKAQAKVAVAEAAAAKAAAAAASKAAAVNVAEVETRVSQRYEGRMAELKQQLEGVKAQYSSEVSSLQQKLEASLSKEAEAQEMVKSLREIVQKDVARLRTELAQLVDEYIAARQQLQEQAQQIEASEKLRMQQIDGLSSEIKNLITKYNSAQSTIAEQQRLLEELQGTRGVSLPVRAADQAQQVHVPPAPDSQAGRGWRADWARLSKLSAANGAPATTAANTR</sequence>
<dbReference type="AlphaFoldDB" id="A0A9W6BI52"/>
<keyword evidence="5" id="KW-1185">Reference proteome</keyword>
<dbReference type="OrthoDB" id="544229at2759"/>